<dbReference type="InterPro" id="IPR040006">
    <property type="entry name" value="TNKS1BP1-like"/>
</dbReference>
<feature type="compositionally biased region" description="Basic and acidic residues" evidence="1">
    <location>
        <begin position="141"/>
        <end position="155"/>
    </location>
</feature>
<comment type="caution">
    <text evidence="3">The sequence shown here is derived from an EMBL/GenBank/DDBJ whole genome shotgun (WGS) entry which is preliminary data.</text>
</comment>
<feature type="region of interest" description="Disordered" evidence="1">
    <location>
        <begin position="83"/>
        <end position="186"/>
    </location>
</feature>
<dbReference type="InterPro" id="IPR032764">
    <property type="entry name" value="Tankyrase-bd_C"/>
</dbReference>
<evidence type="ECO:0000313" key="3">
    <source>
        <dbReference type="EMBL" id="KAK2100447.1"/>
    </source>
</evidence>
<evidence type="ECO:0000259" key="2">
    <source>
        <dbReference type="SMART" id="SM01319"/>
    </source>
</evidence>
<gene>
    <name evidence="3" type="primary">TNKS1BP1_4</name>
    <name evidence="3" type="ORF">P7K49_021795</name>
</gene>
<accession>A0ABQ9UW15</accession>
<evidence type="ECO:0000256" key="1">
    <source>
        <dbReference type="SAM" id="MobiDB-lite"/>
    </source>
</evidence>
<dbReference type="Pfam" id="PF15327">
    <property type="entry name" value="Tankyrase_bdg_C"/>
    <property type="match status" value="1"/>
</dbReference>
<dbReference type="SMART" id="SM01319">
    <property type="entry name" value="Tankyrase_bdg_C"/>
    <property type="match status" value="1"/>
</dbReference>
<feature type="domain" description="Tankyrase 1-binding protein C-terminal" evidence="2">
    <location>
        <begin position="29"/>
        <end position="186"/>
    </location>
</feature>
<organism evidence="3 4">
    <name type="scientific">Saguinus oedipus</name>
    <name type="common">Cotton-top tamarin</name>
    <name type="synonym">Oedipomidas oedipus</name>
    <dbReference type="NCBI Taxonomy" id="9490"/>
    <lineage>
        <taxon>Eukaryota</taxon>
        <taxon>Metazoa</taxon>
        <taxon>Chordata</taxon>
        <taxon>Craniata</taxon>
        <taxon>Vertebrata</taxon>
        <taxon>Euteleostomi</taxon>
        <taxon>Mammalia</taxon>
        <taxon>Eutheria</taxon>
        <taxon>Euarchontoglires</taxon>
        <taxon>Primates</taxon>
        <taxon>Haplorrhini</taxon>
        <taxon>Platyrrhini</taxon>
        <taxon>Cebidae</taxon>
        <taxon>Callitrichinae</taxon>
        <taxon>Saguinus</taxon>
    </lineage>
</organism>
<protein>
    <submittedName>
        <fullName evidence="3">Tankyrase 1 Binding Protein 1</fullName>
    </submittedName>
</protein>
<name>A0ABQ9UW15_SAGOE</name>
<sequence length="186" mass="20437">MNVRLWLQEGSAPSQLLWRASHGMGQQWQWCHHCPEQDTEILDSAMYRSRANLGRKRGHRAPAIRPGGTLGLSEAADSDARLFQDSTEPRASRVPSSDEEVVEEPQSRRTRMSLGTKGLKVNLFPGLSPSALKAKLRSRNRSAEEGEPAESKSSQKESAVQRSKSCKVPGLGKPLTLPPKPEKSSG</sequence>
<dbReference type="PANTHER" id="PTHR22042">
    <property type="entry name" value="TANKYRASE 1 BINDING PROTEIN"/>
    <property type="match status" value="1"/>
</dbReference>
<proteinExistence type="predicted"/>
<reference evidence="3 4" key="1">
    <citation type="submission" date="2023-05" db="EMBL/GenBank/DDBJ databases">
        <title>B98-5 Cell Line De Novo Hybrid Assembly: An Optical Mapping Approach.</title>
        <authorList>
            <person name="Kananen K."/>
            <person name="Auerbach J.A."/>
            <person name="Kautto E."/>
            <person name="Blachly J.S."/>
        </authorList>
    </citation>
    <scope>NUCLEOTIDE SEQUENCE [LARGE SCALE GENOMIC DNA]</scope>
    <source>
        <strain evidence="3">B95-8</strain>
        <tissue evidence="3">Cell line</tissue>
    </source>
</reference>
<keyword evidence="4" id="KW-1185">Reference proteome</keyword>
<evidence type="ECO:0000313" key="4">
    <source>
        <dbReference type="Proteomes" id="UP001266305"/>
    </source>
</evidence>
<dbReference type="EMBL" id="JASSZA010000010">
    <property type="protein sequence ID" value="KAK2100447.1"/>
    <property type="molecule type" value="Genomic_DNA"/>
</dbReference>
<dbReference type="Proteomes" id="UP001266305">
    <property type="component" value="Unassembled WGS sequence"/>
</dbReference>
<dbReference type="PANTHER" id="PTHR22042:SF2">
    <property type="entry name" value="182 KDA TANKYRASE-1-BINDING PROTEIN"/>
    <property type="match status" value="1"/>
</dbReference>